<dbReference type="AlphaFoldDB" id="A0A370GZY8"/>
<evidence type="ECO:0000256" key="2">
    <source>
        <dbReference type="ARBA" id="ARBA00023004"/>
    </source>
</evidence>
<keyword evidence="6" id="KW-1185">Reference proteome</keyword>
<dbReference type="Gene3D" id="3.30.70.3270">
    <property type="match status" value="1"/>
</dbReference>
<evidence type="ECO:0000259" key="4">
    <source>
        <dbReference type="PROSITE" id="PS51379"/>
    </source>
</evidence>
<evidence type="ECO:0000313" key="6">
    <source>
        <dbReference type="Proteomes" id="UP000255355"/>
    </source>
</evidence>
<accession>A0A370GZY8</accession>
<dbReference type="Proteomes" id="UP000255355">
    <property type="component" value="Unassembled WGS sequence"/>
</dbReference>
<dbReference type="SUPFAM" id="SSF46548">
    <property type="entry name" value="alpha-helical ferredoxin"/>
    <property type="match status" value="1"/>
</dbReference>
<dbReference type="STRING" id="1210089.GCA_001613165_00667"/>
<feature type="domain" description="4Fe-4S ferredoxin-type" evidence="4">
    <location>
        <begin position="187"/>
        <end position="216"/>
    </location>
</feature>
<evidence type="ECO:0000313" key="5">
    <source>
        <dbReference type="EMBL" id="RDI49052.1"/>
    </source>
</evidence>
<evidence type="ECO:0000256" key="1">
    <source>
        <dbReference type="ARBA" id="ARBA00022723"/>
    </source>
</evidence>
<dbReference type="PROSITE" id="PS00198">
    <property type="entry name" value="4FE4S_FER_1"/>
    <property type="match status" value="1"/>
</dbReference>
<dbReference type="Pfam" id="PF00037">
    <property type="entry name" value="Fer4"/>
    <property type="match status" value="1"/>
</dbReference>
<dbReference type="OrthoDB" id="9815745at2"/>
<sequence length="448" mass="49850">MARRKKLDEHPTVLRVRERSGRPVRPSTPLDAEWLRDLALRSGADDVGFVEIERPELADERAEIDAALPGARALISFVCRLNRDSIRSPARSVANLEFHHGNDDTNDVARRIVTALERQGVRALNPSVGFPMEMDRFPDRMWVVSHKPVAVAAGLGRMGIHRNVIHPQFGNFVLLGTVVIDTEIGEYSRPIDFDPCLECKLCVSACPTGAISPDGHFDFSACYTHNYREFLGGFGDWVEQVADSRSAGDYRSKVADNETASMWQSLSFGANYKAAYCMSVCPAGEDVIGRYLDNSKEHLNDVVRPLQNKAETVYVVRGSDAEQHVAQRFPNKQAKLVARGLRPASIDGFVTGLPLLFQRGQARGMTATYHFTFTGAEQRRITVAIHDGDLDVTDGHQGEPDMRITADSRTWLRFLAKRSVLPRAILLGRLRIHGSPKLLLAFARCFPT</sequence>
<dbReference type="GO" id="GO:0046872">
    <property type="term" value="F:metal ion binding"/>
    <property type="evidence" value="ECO:0007669"/>
    <property type="project" value="UniProtKB-KW"/>
</dbReference>
<comment type="caution">
    <text evidence="5">The sequence shown here is derived from an EMBL/GenBank/DDBJ whole genome shotgun (WGS) entry which is preliminary data.</text>
</comment>
<dbReference type="InterPro" id="IPR017896">
    <property type="entry name" value="4Fe4S_Fe-S-bd"/>
</dbReference>
<reference evidence="5 6" key="1">
    <citation type="submission" date="2018-07" db="EMBL/GenBank/DDBJ databases">
        <title>Genomic Encyclopedia of Type Strains, Phase IV (KMG-IV): sequencing the most valuable type-strain genomes for metagenomic binning, comparative biology and taxonomic classification.</title>
        <authorList>
            <person name="Goeker M."/>
        </authorList>
    </citation>
    <scope>NUCLEOTIDE SEQUENCE [LARGE SCALE GENOMIC DNA]</scope>
    <source>
        <strain evidence="5 6">DSM 44952</strain>
    </source>
</reference>
<proteinExistence type="predicted"/>
<organism evidence="5 6">
    <name type="scientific">Nocardia mexicana</name>
    <dbReference type="NCBI Taxonomy" id="279262"/>
    <lineage>
        <taxon>Bacteria</taxon>
        <taxon>Bacillati</taxon>
        <taxon>Actinomycetota</taxon>
        <taxon>Actinomycetes</taxon>
        <taxon>Mycobacteriales</taxon>
        <taxon>Nocardiaceae</taxon>
        <taxon>Nocardia</taxon>
    </lineage>
</organism>
<dbReference type="GO" id="GO:0051536">
    <property type="term" value="F:iron-sulfur cluster binding"/>
    <property type="evidence" value="ECO:0007669"/>
    <property type="project" value="UniProtKB-KW"/>
</dbReference>
<dbReference type="InterPro" id="IPR017900">
    <property type="entry name" value="4Fe4S_Fe_S_CS"/>
</dbReference>
<dbReference type="SUPFAM" id="SSF55718">
    <property type="entry name" value="SCP-like"/>
    <property type="match status" value="1"/>
</dbReference>
<dbReference type="EMBL" id="QQAZ01000007">
    <property type="protein sequence ID" value="RDI49052.1"/>
    <property type="molecule type" value="Genomic_DNA"/>
</dbReference>
<dbReference type="PROSITE" id="PS51379">
    <property type="entry name" value="4FE4S_FER_2"/>
    <property type="match status" value="1"/>
</dbReference>
<evidence type="ECO:0000256" key="3">
    <source>
        <dbReference type="ARBA" id="ARBA00023014"/>
    </source>
</evidence>
<dbReference type="Gene3D" id="3.30.1050.10">
    <property type="entry name" value="SCP2 sterol-binding domain"/>
    <property type="match status" value="1"/>
</dbReference>
<keyword evidence="2" id="KW-0408">Iron</keyword>
<dbReference type="PANTHER" id="PTHR42827:SF1">
    <property type="entry name" value="IRON-SULFUR CLUSTER-BINDING PROTEIN"/>
    <property type="match status" value="1"/>
</dbReference>
<name>A0A370GZY8_9NOCA</name>
<keyword evidence="3" id="KW-0411">Iron-sulfur</keyword>
<dbReference type="PANTHER" id="PTHR42827">
    <property type="entry name" value="IRON-SULFUR CLUSTER-BINDING PROTEIN-RELATED"/>
    <property type="match status" value="1"/>
</dbReference>
<dbReference type="Pfam" id="PF02036">
    <property type="entry name" value="SCP2"/>
    <property type="match status" value="1"/>
</dbReference>
<keyword evidence="1" id="KW-0479">Metal-binding</keyword>
<dbReference type="InterPro" id="IPR036527">
    <property type="entry name" value="SCP2_sterol-bd_dom_sf"/>
</dbReference>
<protein>
    <submittedName>
        <fullName evidence="5">Epoxyqueuosine reductase QueG</fullName>
    </submittedName>
</protein>
<dbReference type="InterPro" id="IPR003033">
    <property type="entry name" value="SCP2_sterol-bd_dom"/>
</dbReference>
<gene>
    <name evidence="5" type="ORF">DFR68_107177</name>
</gene>
<dbReference type="RefSeq" id="WP_068013691.1">
    <property type="nucleotide sequence ID" value="NZ_QQAZ01000007.1"/>
</dbReference>